<sequence length="109" mass="12058">MAGFATTLEYFGGPLDGLKIWAKKKRKIVIHTTELPGLSPSRLARIWYRLIGREQPWNAGKVEAVYLLGRRHGLHGYLHIGSGREAAIKAIAMSNSTSPTSRSSTPETR</sequence>
<keyword evidence="2" id="KW-1185">Reference proteome</keyword>
<accession>A0A517NXU6</accession>
<evidence type="ECO:0000313" key="2">
    <source>
        <dbReference type="Proteomes" id="UP000319817"/>
    </source>
</evidence>
<organism evidence="1 2">
    <name type="scientific">Stieleria marina</name>
    <dbReference type="NCBI Taxonomy" id="1930275"/>
    <lineage>
        <taxon>Bacteria</taxon>
        <taxon>Pseudomonadati</taxon>
        <taxon>Planctomycetota</taxon>
        <taxon>Planctomycetia</taxon>
        <taxon>Pirellulales</taxon>
        <taxon>Pirellulaceae</taxon>
        <taxon>Stieleria</taxon>
    </lineage>
</organism>
<evidence type="ECO:0000313" key="1">
    <source>
        <dbReference type="EMBL" id="QDT11926.1"/>
    </source>
</evidence>
<reference evidence="1 2" key="1">
    <citation type="submission" date="2019-02" db="EMBL/GenBank/DDBJ databases">
        <title>Deep-cultivation of Planctomycetes and their phenomic and genomic characterization uncovers novel biology.</title>
        <authorList>
            <person name="Wiegand S."/>
            <person name="Jogler M."/>
            <person name="Boedeker C."/>
            <person name="Pinto D."/>
            <person name="Vollmers J."/>
            <person name="Rivas-Marin E."/>
            <person name="Kohn T."/>
            <person name="Peeters S.H."/>
            <person name="Heuer A."/>
            <person name="Rast P."/>
            <person name="Oberbeckmann S."/>
            <person name="Bunk B."/>
            <person name="Jeske O."/>
            <person name="Meyerdierks A."/>
            <person name="Storesund J.E."/>
            <person name="Kallscheuer N."/>
            <person name="Luecker S."/>
            <person name="Lage O.M."/>
            <person name="Pohl T."/>
            <person name="Merkel B.J."/>
            <person name="Hornburger P."/>
            <person name="Mueller R.-W."/>
            <person name="Bruemmer F."/>
            <person name="Labrenz M."/>
            <person name="Spormann A.M."/>
            <person name="Op den Camp H."/>
            <person name="Overmann J."/>
            <person name="Amann R."/>
            <person name="Jetten M.S.M."/>
            <person name="Mascher T."/>
            <person name="Medema M.H."/>
            <person name="Devos D.P."/>
            <person name="Kaster A.-K."/>
            <person name="Ovreas L."/>
            <person name="Rohde M."/>
            <person name="Galperin M.Y."/>
            <person name="Jogler C."/>
        </authorList>
    </citation>
    <scope>NUCLEOTIDE SEQUENCE [LARGE SCALE GENOMIC DNA]</scope>
    <source>
        <strain evidence="1 2">K23_9</strain>
    </source>
</reference>
<dbReference type="Proteomes" id="UP000319817">
    <property type="component" value="Chromosome"/>
</dbReference>
<proteinExistence type="predicted"/>
<dbReference type="AlphaFoldDB" id="A0A517NXU6"/>
<protein>
    <submittedName>
        <fullName evidence="1">Uncharacterized protein</fullName>
    </submittedName>
</protein>
<name>A0A517NXU6_9BACT</name>
<dbReference type="EMBL" id="CP036526">
    <property type="protein sequence ID" value="QDT11926.1"/>
    <property type="molecule type" value="Genomic_DNA"/>
</dbReference>
<gene>
    <name evidence="1" type="ORF">K239x_39280</name>
</gene>
<dbReference type="RefSeq" id="WP_145419680.1">
    <property type="nucleotide sequence ID" value="NZ_CP036526.1"/>
</dbReference>